<proteinExistence type="predicted"/>
<dbReference type="GeneID" id="75151810"/>
<evidence type="ECO:0000313" key="2">
    <source>
        <dbReference type="Proteomes" id="UP001058381"/>
    </source>
</evidence>
<reference evidence="1" key="1">
    <citation type="submission" date="2022-04" db="EMBL/GenBank/DDBJ databases">
        <title>Xanthomonas prunicola pv. tritici, a pathogen causing a previously unreported foliar disease of wheat.</title>
        <authorList>
            <person name="Clavijo F."/>
            <person name="Curland R.D."/>
            <person name="Dill-Macky R."/>
            <person name="Pereyra S."/>
            <person name="Roman-Reyna V."/>
            <person name="Siri M.I."/>
        </authorList>
    </citation>
    <scope>NUCLEOTIDE SEQUENCE</scope>
    <source>
        <strain evidence="1">CIX249</strain>
    </source>
</reference>
<dbReference type="AlphaFoldDB" id="A0A9Q9J6Z9"/>
<dbReference type="EMBL" id="CP096142">
    <property type="protein sequence ID" value="UXA67353.1"/>
    <property type="molecule type" value="Genomic_DNA"/>
</dbReference>
<sequence length="74" mass="8107">METMITVKQAYVAMFEYWAGVYKRTGSGEIGSALSELSLLEDGSSADPAAIEDWLEIVEKVVRGDGDANMKFID</sequence>
<accession>A0A9Q9J6Z9</accession>
<dbReference type="Proteomes" id="UP001058381">
    <property type="component" value="Chromosome"/>
</dbReference>
<evidence type="ECO:0000313" key="1">
    <source>
        <dbReference type="EMBL" id="UXA67353.1"/>
    </source>
</evidence>
<protein>
    <submittedName>
        <fullName evidence="1">Uncharacterized protein</fullName>
    </submittedName>
</protein>
<dbReference type="RefSeq" id="WP_252164592.1">
    <property type="nucleotide sequence ID" value="NZ_CP094827.1"/>
</dbReference>
<organism evidence="1 2">
    <name type="scientific">Xanthomonas prunicola</name>
    <dbReference type="NCBI Taxonomy" id="2053930"/>
    <lineage>
        <taxon>Bacteria</taxon>
        <taxon>Pseudomonadati</taxon>
        <taxon>Pseudomonadota</taxon>
        <taxon>Gammaproteobacteria</taxon>
        <taxon>Lysobacterales</taxon>
        <taxon>Lysobacteraceae</taxon>
        <taxon>Xanthomonas</taxon>
    </lineage>
</organism>
<name>A0A9Q9J6Z9_9XANT</name>
<gene>
    <name evidence="1" type="ORF">M0D43_10610</name>
</gene>